<dbReference type="RefSeq" id="WP_187714130.1">
    <property type="nucleotide sequence ID" value="NZ_BAABJC010000001.1"/>
</dbReference>
<dbReference type="EMBL" id="CP060780">
    <property type="protein sequence ID" value="QNP42698.1"/>
    <property type="molecule type" value="Genomic_DNA"/>
</dbReference>
<reference evidence="1 2" key="1">
    <citation type="submission" date="2020-08" db="EMBL/GenBank/DDBJ databases">
        <title>Genome sequence of Sphingomonas daechungensis KACC 18115T.</title>
        <authorList>
            <person name="Hyun D.-W."/>
            <person name="Bae J.-W."/>
        </authorList>
    </citation>
    <scope>NUCLEOTIDE SEQUENCE [LARGE SCALE GENOMIC DNA]</scope>
    <source>
        <strain evidence="1 2">KACC 18115</strain>
    </source>
</reference>
<keyword evidence="2" id="KW-1185">Reference proteome</keyword>
<proteinExistence type="predicted"/>
<name>A0ABX6T1U2_9SPHN</name>
<gene>
    <name evidence="1" type="ORF">H9L15_11190</name>
</gene>
<evidence type="ECO:0000313" key="1">
    <source>
        <dbReference type="EMBL" id="QNP42698.1"/>
    </source>
</evidence>
<evidence type="ECO:0000313" key="2">
    <source>
        <dbReference type="Proteomes" id="UP000516134"/>
    </source>
</evidence>
<sequence>MSSGPSAQEIWKDATWLAQAVDPRAGLVRLVEMTPDDYREASFLDDRMFQQRPRITHLVPWASVLGSAPSNPRRDARWIFHISHVGSTLIARLLGEIEGVLSVREPRALRDLTFFPAEVRARFIPLVQALFSRSFTPDGAALIKATSFVSEIAAELIPDNGKALFLYTTPKSFIPGILAGENSRKELAGRAEQRMARLANRGVQLPPPRHEADLAAAAWASEMVALQTVSNAEVRWADFDTVLEDMRGSLTWMAEFFGFDASKKRLEEIATGPLTRRYSKATQYEYSPELRRELLAEAGRTHRADIDSALAMLDAASETAPLLRKALDRAQAES</sequence>
<accession>A0ABX6T1U2</accession>
<protein>
    <submittedName>
        <fullName evidence="1">Uncharacterized protein</fullName>
    </submittedName>
</protein>
<dbReference type="Proteomes" id="UP000516134">
    <property type="component" value="Chromosome"/>
</dbReference>
<organism evidence="1 2">
    <name type="scientific">Sphingomonas daechungensis</name>
    <dbReference type="NCBI Taxonomy" id="1176646"/>
    <lineage>
        <taxon>Bacteria</taxon>
        <taxon>Pseudomonadati</taxon>
        <taxon>Pseudomonadota</taxon>
        <taxon>Alphaproteobacteria</taxon>
        <taxon>Sphingomonadales</taxon>
        <taxon>Sphingomonadaceae</taxon>
        <taxon>Sphingomonas</taxon>
    </lineage>
</organism>